<keyword evidence="1" id="KW-0472">Membrane</keyword>
<evidence type="ECO:0000313" key="2">
    <source>
        <dbReference type="EMBL" id="KAK1674298.1"/>
    </source>
</evidence>
<dbReference type="GeneID" id="85459682"/>
<dbReference type="Proteomes" id="UP001224890">
    <property type="component" value="Unassembled WGS sequence"/>
</dbReference>
<proteinExistence type="predicted"/>
<accession>A0AAJ0AI30</accession>
<gene>
    <name evidence="2" type="ORF">BDP55DRAFT_667206</name>
</gene>
<comment type="caution">
    <text evidence="2">The sequence shown here is derived from an EMBL/GenBank/DDBJ whole genome shotgun (WGS) entry which is preliminary data.</text>
</comment>
<dbReference type="EMBL" id="JAHMHR010000026">
    <property type="protein sequence ID" value="KAK1674298.1"/>
    <property type="molecule type" value="Genomic_DNA"/>
</dbReference>
<organism evidence="2 3">
    <name type="scientific">Colletotrichum godetiae</name>
    <dbReference type="NCBI Taxonomy" id="1209918"/>
    <lineage>
        <taxon>Eukaryota</taxon>
        <taxon>Fungi</taxon>
        <taxon>Dikarya</taxon>
        <taxon>Ascomycota</taxon>
        <taxon>Pezizomycotina</taxon>
        <taxon>Sordariomycetes</taxon>
        <taxon>Hypocreomycetidae</taxon>
        <taxon>Glomerellales</taxon>
        <taxon>Glomerellaceae</taxon>
        <taxon>Colletotrichum</taxon>
        <taxon>Colletotrichum acutatum species complex</taxon>
    </lineage>
</organism>
<protein>
    <submittedName>
        <fullName evidence="2">Uncharacterized protein</fullName>
    </submittedName>
</protein>
<dbReference type="RefSeq" id="XP_060428301.1">
    <property type="nucleotide sequence ID" value="XM_060575156.1"/>
</dbReference>
<keyword evidence="1" id="KW-1133">Transmembrane helix</keyword>
<keyword evidence="3" id="KW-1185">Reference proteome</keyword>
<feature type="transmembrane region" description="Helical" evidence="1">
    <location>
        <begin position="7"/>
        <end position="26"/>
    </location>
</feature>
<name>A0AAJ0AI30_9PEZI</name>
<sequence>MQGAKLFIAIWGMTLIISMSSLPFPFLGNTCLPLWLSLRTSVLKVALPVLLRVGSTPGKILRYHYYAAHGVAFNMIENSFNDAMIFSIGTL</sequence>
<keyword evidence="1" id="KW-0812">Transmembrane</keyword>
<dbReference type="AlphaFoldDB" id="A0AAJ0AI30"/>
<reference evidence="2" key="1">
    <citation type="submission" date="2021-06" db="EMBL/GenBank/DDBJ databases">
        <title>Comparative genomics, transcriptomics and evolutionary studies reveal genomic signatures of adaptation to plant cell wall in hemibiotrophic fungi.</title>
        <authorList>
            <consortium name="DOE Joint Genome Institute"/>
            <person name="Baroncelli R."/>
            <person name="Diaz J.F."/>
            <person name="Benocci T."/>
            <person name="Peng M."/>
            <person name="Battaglia E."/>
            <person name="Haridas S."/>
            <person name="Andreopoulos W."/>
            <person name="Labutti K."/>
            <person name="Pangilinan J."/>
            <person name="Floch G.L."/>
            <person name="Makela M.R."/>
            <person name="Henrissat B."/>
            <person name="Grigoriev I.V."/>
            <person name="Crouch J.A."/>
            <person name="De Vries R.P."/>
            <person name="Sukno S.A."/>
            <person name="Thon M.R."/>
        </authorList>
    </citation>
    <scope>NUCLEOTIDE SEQUENCE</scope>
    <source>
        <strain evidence="2">CBS 193.32</strain>
    </source>
</reference>
<evidence type="ECO:0000256" key="1">
    <source>
        <dbReference type="SAM" id="Phobius"/>
    </source>
</evidence>
<evidence type="ECO:0000313" key="3">
    <source>
        <dbReference type="Proteomes" id="UP001224890"/>
    </source>
</evidence>